<organism evidence="1 2">
    <name type="scientific">Aminobacter aganoensis</name>
    <dbReference type="NCBI Taxonomy" id="83264"/>
    <lineage>
        <taxon>Bacteria</taxon>
        <taxon>Pseudomonadati</taxon>
        <taxon>Pseudomonadota</taxon>
        <taxon>Alphaproteobacteria</taxon>
        <taxon>Hyphomicrobiales</taxon>
        <taxon>Phyllobacteriaceae</taxon>
        <taxon>Aminobacter</taxon>
    </lineage>
</organism>
<evidence type="ECO:0000313" key="1">
    <source>
        <dbReference type="EMBL" id="MBB6354241.1"/>
    </source>
</evidence>
<dbReference type="AlphaFoldDB" id="A0A7X0KKR0"/>
<dbReference type="EC" id="6.6.1.2" evidence="1"/>
<dbReference type="EMBL" id="JACHOU010000003">
    <property type="protein sequence ID" value="MBB6354241.1"/>
    <property type="molecule type" value="Genomic_DNA"/>
</dbReference>
<gene>
    <name evidence="1" type="ORF">GGR00_002015</name>
</gene>
<evidence type="ECO:0000313" key="2">
    <source>
        <dbReference type="Proteomes" id="UP000536262"/>
    </source>
</evidence>
<sequence length="108" mass="11429">MAPVLYVAPLWPAGHLPLKGGDQAVTTASPTRQQIKQGSRSVSALCHAASIGVASTRLISPLEGEMAGRPEGGATDHNHHHFHLTRNRVKRIATTIVKSDVATMTSAM</sequence>
<name>A0A7X0KKR0_9HYPH</name>
<keyword evidence="1" id="KW-0436">Ligase</keyword>
<dbReference type="Proteomes" id="UP000536262">
    <property type="component" value="Unassembled WGS sequence"/>
</dbReference>
<keyword evidence="2" id="KW-1185">Reference proteome</keyword>
<dbReference type="GO" id="GO:0051116">
    <property type="term" value="F:cobaltochelatase activity"/>
    <property type="evidence" value="ECO:0007669"/>
    <property type="project" value="UniProtKB-EC"/>
</dbReference>
<accession>A0A7X0KKR0</accession>
<reference evidence="1 2" key="1">
    <citation type="submission" date="2020-08" db="EMBL/GenBank/DDBJ databases">
        <title>Genomic Encyclopedia of Type Strains, Phase IV (KMG-IV): sequencing the most valuable type-strain genomes for metagenomic binning, comparative biology and taxonomic classification.</title>
        <authorList>
            <person name="Goeker M."/>
        </authorList>
    </citation>
    <scope>NUCLEOTIDE SEQUENCE [LARGE SCALE GENOMIC DNA]</scope>
    <source>
        <strain evidence="1 2">DSM 7051</strain>
    </source>
</reference>
<comment type="caution">
    <text evidence="1">The sequence shown here is derived from an EMBL/GenBank/DDBJ whole genome shotgun (WGS) entry which is preliminary data.</text>
</comment>
<protein>
    <submittedName>
        <fullName evidence="1">Cobaltochelatase CobN</fullName>
        <ecNumber evidence="1">6.6.1.2</ecNumber>
    </submittedName>
</protein>
<proteinExistence type="predicted"/>